<protein>
    <recommendedName>
        <fullName evidence="1">Antitoxin FitA-like ribbon-helix-helix domain-containing protein</fullName>
    </recommendedName>
</protein>
<dbReference type="GO" id="GO:0006355">
    <property type="term" value="P:regulation of DNA-templated transcription"/>
    <property type="evidence" value="ECO:0007669"/>
    <property type="project" value="InterPro"/>
</dbReference>
<comment type="caution">
    <text evidence="2">The sequence shown here is derived from an EMBL/GenBank/DDBJ whole genome shotgun (WGS) entry which is preliminary data.</text>
</comment>
<dbReference type="SUPFAM" id="SSF47598">
    <property type="entry name" value="Ribbon-helix-helix"/>
    <property type="match status" value="1"/>
</dbReference>
<dbReference type="RefSeq" id="WP_076704496.1">
    <property type="nucleotide sequence ID" value="NZ_MRDE01000068.1"/>
</dbReference>
<dbReference type="InterPro" id="IPR010985">
    <property type="entry name" value="Ribbon_hlx_hlx"/>
</dbReference>
<gene>
    <name evidence="2" type="ORF">BKD30_10440</name>
</gene>
<proteinExistence type="predicted"/>
<feature type="domain" description="Antitoxin FitA-like ribbon-helix-helix" evidence="1">
    <location>
        <begin position="5"/>
        <end position="39"/>
    </location>
</feature>
<dbReference type="EMBL" id="MRDE01000068">
    <property type="protein sequence ID" value="OMH23797.1"/>
    <property type="molecule type" value="Genomic_DNA"/>
</dbReference>
<reference evidence="2 3" key="1">
    <citation type="submission" date="2016-12" db="EMBL/GenBank/DDBJ databases">
        <title>Draft genome of Tersicoccus phoenicis 1P05MA.</title>
        <authorList>
            <person name="Nakajima Y."/>
            <person name="Yoshizawa S."/>
            <person name="Nakamura K."/>
            <person name="Ogura Y."/>
            <person name="Hayashi T."/>
            <person name="Kogure K."/>
        </authorList>
    </citation>
    <scope>NUCLEOTIDE SEQUENCE [LARGE SCALE GENOMIC DNA]</scope>
    <source>
        <strain evidence="2 3">1p05MA</strain>
    </source>
</reference>
<accession>A0A1R1L8D5</accession>
<dbReference type="InterPro" id="IPR053853">
    <property type="entry name" value="FitA-like_RHH"/>
</dbReference>
<dbReference type="Proteomes" id="UP000187085">
    <property type="component" value="Unassembled WGS sequence"/>
</dbReference>
<evidence type="ECO:0000259" key="1">
    <source>
        <dbReference type="Pfam" id="PF22513"/>
    </source>
</evidence>
<sequence>MSSLLQIRDVPEEARRALKARAAARGQSLNGYLLDLIDREVARPTVADVLDRAAQRAEQATASAADVVAAARAERDQQLMSRPRG</sequence>
<dbReference type="AlphaFoldDB" id="A0A1R1L8D5"/>
<name>A0A1R1L8D5_9MICC</name>
<evidence type="ECO:0000313" key="2">
    <source>
        <dbReference type="EMBL" id="OMH23797.1"/>
    </source>
</evidence>
<organism evidence="2 3">
    <name type="scientific">Tersicoccus phoenicis</name>
    <dbReference type="NCBI Taxonomy" id="554083"/>
    <lineage>
        <taxon>Bacteria</taxon>
        <taxon>Bacillati</taxon>
        <taxon>Actinomycetota</taxon>
        <taxon>Actinomycetes</taxon>
        <taxon>Micrococcales</taxon>
        <taxon>Micrococcaceae</taxon>
        <taxon>Tersicoccus</taxon>
    </lineage>
</organism>
<dbReference type="STRING" id="554083.BKD30_10440"/>
<evidence type="ECO:0000313" key="3">
    <source>
        <dbReference type="Proteomes" id="UP000187085"/>
    </source>
</evidence>
<keyword evidence="3" id="KW-1185">Reference proteome</keyword>
<dbReference type="Pfam" id="PF22513">
    <property type="entry name" value="FitA-like_RHH"/>
    <property type="match status" value="1"/>
</dbReference>